<dbReference type="CDD" id="cd00431">
    <property type="entry name" value="cysteine_hydrolases"/>
    <property type="match status" value="1"/>
</dbReference>
<dbReference type="Proteomes" id="UP000092573">
    <property type="component" value="Chromosome"/>
</dbReference>
<dbReference type="STRING" id="1462996.AWM70_20075"/>
<dbReference type="GO" id="GO:0008908">
    <property type="term" value="F:isochorismatase activity"/>
    <property type="evidence" value="ECO:0007669"/>
    <property type="project" value="InterPro"/>
</dbReference>
<dbReference type="Pfam" id="PF00857">
    <property type="entry name" value="Isochorismatase"/>
    <property type="match status" value="1"/>
</dbReference>
<dbReference type="RefSeq" id="WP_068699397.1">
    <property type="nucleotide sequence ID" value="NZ_CP014167.1"/>
</dbReference>
<dbReference type="PRINTS" id="PR01398">
    <property type="entry name" value="ISCHRISMTASE"/>
</dbReference>
<dbReference type="PANTHER" id="PTHR43540:SF6">
    <property type="entry name" value="ISOCHORISMATASE-LIKE DOMAIN-CONTAINING PROTEIN"/>
    <property type="match status" value="1"/>
</dbReference>
<name>A0A1B1N563_9BACL</name>
<evidence type="ECO:0000259" key="3">
    <source>
        <dbReference type="Pfam" id="PF00857"/>
    </source>
</evidence>
<proteinExistence type="inferred from homology"/>
<organism evidence="4 5">
    <name type="scientific">Paenibacillus yonginensis</name>
    <dbReference type="NCBI Taxonomy" id="1462996"/>
    <lineage>
        <taxon>Bacteria</taxon>
        <taxon>Bacillati</taxon>
        <taxon>Bacillota</taxon>
        <taxon>Bacilli</taxon>
        <taxon>Bacillales</taxon>
        <taxon>Paenibacillaceae</taxon>
        <taxon>Paenibacillus</taxon>
    </lineage>
</organism>
<dbReference type="InterPro" id="IPR016291">
    <property type="entry name" value="Isochorismatase"/>
</dbReference>
<dbReference type="InterPro" id="IPR050272">
    <property type="entry name" value="Isochorismatase-like_hydrls"/>
</dbReference>
<dbReference type="InterPro" id="IPR000868">
    <property type="entry name" value="Isochorismatase-like_dom"/>
</dbReference>
<evidence type="ECO:0000256" key="2">
    <source>
        <dbReference type="ARBA" id="ARBA00022801"/>
    </source>
</evidence>
<evidence type="ECO:0000313" key="4">
    <source>
        <dbReference type="EMBL" id="ANS76591.1"/>
    </source>
</evidence>
<dbReference type="PANTHER" id="PTHR43540">
    <property type="entry name" value="PEROXYUREIDOACRYLATE/UREIDOACRYLATE AMIDOHYDROLASE-RELATED"/>
    <property type="match status" value="1"/>
</dbReference>
<comment type="similarity">
    <text evidence="1">Belongs to the isochorismatase family.</text>
</comment>
<dbReference type="KEGG" id="pyg:AWM70_20075"/>
<dbReference type="OrthoDB" id="4305745at2"/>
<dbReference type="InterPro" id="IPR036380">
    <property type="entry name" value="Isochorismatase-like_sf"/>
</dbReference>
<protein>
    <submittedName>
        <fullName evidence="4">Isochorismatase</fullName>
    </submittedName>
</protein>
<dbReference type="Gene3D" id="3.40.50.850">
    <property type="entry name" value="Isochorismatase-like"/>
    <property type="match status" value="1"/>
</dbReference>
<accession>A0A1B1N563</accession>
<evidence type="ECO:0000256" key="1">
    <source>
        <dbReference type="ARBA" id="ARBA00006336"/>
    </source>
</evidence>
<feature type="domain" description="Isochorismatase-like" evidence="3">
    <location>
        <begin position="14"/>
        <end position="194"/>
    </location>
</feature>
<keyword evidence="2" id="KW-0378">Hydrolase</keyword>
<sequence>MKTLQELVTDKKAAVVIVDVQNDYCHPEGSLGQRGADVSGVAEMMPNLHRLLDSARAHEVPLIFIQTFHEDATDSEAWRERSAGNSAQVCRKGSWGAEFFEVEPAAGEIIVNKHRYSAFINTRLDTVLRTLGIETLIMTGVSTNVCVESTARDGYMLDYHIVMLKDACASYSREAHDMTMTNISGYFGTVTDTSEVIQLWDYSRETAALR</sequence>
<reference evidence="4 5" key="1">
    <citation type="submission" date="2016-01" db="EMBL/GenBank/DDBJ databases">
        <title>Complete Genome Sequence of Paenibacillus yonginensis DCY84, a novel Plant Growth-Promoting Bacteria with Elicitation of Induced Systemic Resistance.</title>
        <authorList>
            <person name="Kim Y.J."/>
            <person name="Yang D.C."/>
            <person name="Sukweenadhi J."/>
        </authorList>
    </citation>
    <scope>NUCLEOTIDE SEQUENCE [LARGE SCALE GENOMIC DNA]</scope>
    <source>
        <strain evidence="4 5">DCY84</strain>
    </source>
</reference>
<gene>
    <name evidence="4" type="ORF">AWM70_20075</name>
</gene>
<dbReference type="AlphaFoldDB" id="A0A1B1N563"/>
<evidence type="ECO:0000313" key="5">
    <source>
        <dbReference type="Proteomes" id="UP000092573"/>
    </source>
</evidence>
<dbReference type="EMBL" id="CP014167">
    <property type="protein sequence ID" value="ANS76591.1"/>
    <property type="molecule type" value="Genomic_DNA"/>
</dbReference>
<keyword evidence="5" id="KW-1185">Reference proteome</keyword>
<dbReference type="SUPFAM" id="SSF52499">
    <property type="entry name" value="Isochorismatase-like hydrolases"/>
    <property type="match status" value="1"/>
</dbReference>